<dbReference type="InterPro" id="IPR001296">
    <property type="entry name" value="Glyco_trans_1"/>
</dbReference>
<proteinExistence type="predicted"/>
<dbReference type="GO" id="GO:1901135">
    <property type="term" value="P:carbohydrate derivative metabolic process"/>
    <property type="evidence" value="ECO:0007669"/>
    <property type="project" value="UniProtKB-ARBA"/>
</dbReference>
<name>A0A6I6LN53_STUST</name>
<accession>A0A6I6LN53</accession>
<gene>
    <name evidence="2" type="ORF">GQA94_10980</name>
</gene>
<dbReference type="SUPFAM" id="SSF53756">
    <property type="entry name" value="UDP-Glycosyltransferase/glycogen phosphorylase"/>
    <property type="match status" value="1"/>
</dbReference>
<dbReference type="AlphaFoldDB" id="A0A6I6LN53"/>
<sequence>MKLALISQNCSPGLLIFRKDFIRYMVASGYEVYCFAIDYTAETKALVEQLGAIPVDYALSKAGLNPFQDLCNMLAYKLTDSLADISTNVSVNAVKEFERRNAVREGRMIPVLNGVDVSRFVVDLEARDRLRNEYSVSDKRLLIAVGRLFEEKDYPTLLDAFSFVLRTEKDVCLWIVGGGHLEQKLLTLSDKLNLTGNVQFLGVRHDIPQLMNAADIFVLSSAWEGFGLVVAEAMATERVVVATDCGGVAEVVGNAGYLVPPGNAEKLGEALTLALSLTEEQAIALGAKARKRIIEKYSLDAILYDWLEIYNDPQAALERGFSALGSDSHGGDL</sequence>
<dbReference type="Pfam" id="PF00534">
    <property type="entry name" value="Glycos_transf_1"/>
    <property type="match status" value="1"/>
</dbReference>
<feature type="domain" description="Glycosyl transferase family 1" evidence="1">
    <location>
        <begin position="131"/>
        <end position="291"/>
    </location>
</feature>
<dbReference type="PANTHER" id="PTHR12526">
    <property type="entry name" value="GLYCOSYLTRANSFERASE"/>
    <property type="match status" value="1"/>
</dbReference>
<protein>
    <submittedName>
        <fullName evidence="2">Glycosyltransferase</fullName>
    </submittedName>
</protein>
<dbReference type="EMBL" id="CP046902">
    <property type="protein sequence ID" value="QGZ30560.1"/>
    <property type="molecule type" value="Genomic_DNA"/>
</dbReference>
<evidence type="ECO:0000259" key="1">
    <source>
        <dbReference type="Pfam" id="PF00534"/>
    </source>
</evidence>
<dbReference type="Gene3D" id="3.40.50.2000">
    <property type="entry name" value="Glycogen Phosphorylase B"/>
    <property type="match status" value="2"/>
</dbReference>
<evidence type="ECO:0000313" key="2">
    <source>
        <dbReference type="EMBL" id="QGZ30560.1"/>
    </source>
</evidence>
<organism evidence="2 3">
    <name type="scientific">Stutzerimonas stutzeri</name>
    <name type="common">Pseudomonas stutzeri</name>
    <dbReference type="NCBI Taxonomy" id="316"/>
    <lineage>
        <taxon>Bacteria</taxon>
        <taxon>Pseudomonadati</taxon>
        <taxon>Pseudomonadota</taxon>
        <taxon>Gammaproteobacteria</taxon>
        <taxon>Pseudomonadales</taxon>
        <taxon>Pseudomonadaceae</taxon>
        <taxon>Stutzerimonas</taxon>
    </lineage>
</organism>
<evidence type="ECO:0000313" key="3">
    <source>
        <dbReference type="Proteomes" id="UP000438983"/>
    </source>
</evidence>
<keyword evidence="2" id="KW-0808">Transferase</keyword>
<reference evidence="2 3" key="1">
    <citation type="submission" date="2019-12" db="EMBL/GenBank/DDBJ databases">
        <title>Complete genome sequence of Pseudomonas stutzeri.</title>
        <authorList>
            <person name="Lim S.R."/>
            <person name="Kim J.H."/>
        </authorList>
    </citation>
    <scope>NUCLEOTIDE SEQUENCE [LARGE SCALE GENOMIC DNA]</scope>
    <source>
        <strain evidence="2 3">PM101005</strain>
    </source>
</reference>
<dbReference type="OrthoDB" id="9792269at2"/>
<dbReference type="Proteomes" id="UP000438983">
    <property type="component" value="Chromosome"/>
</dbReference>
<dbReference type="GO" id="GO:0016757">
    <property type="term" value="F:glycosyltransferase activity"/>
    <property type="evidence" value="ECO:0007669"/>
    <property type="project" value="InterPro"/>
</dbReference>
<dbReference type="RefSeq" id="WP_158188055.1">
    <property type="nucleotide sequence ID" value="NZ_CP046902.1"/>
</dbReference>